<keyword evidence="12" id="KW-0007">Acetylation</keyword>
<keyword evidence="9" id="KW-0999">Mitochondrion inner membrane</keyword>
<evidence type="ECO:0000313" key="17">
    <source>
        <dbReference type="Ensembl" id="ENSRFEP00010025101.1"/>
    </source>
</evidence>
<name>A0A671FHM6_RHIFE</name>
<evidence type="ECO:0000256" key="14">
    <source>
        <dbReference type="ARBA" id="ARBA00023136"/>
    </source>
</evidence>
<evidence type="ECO:0000256" key="16">
    <source>
        <dbReference type="ARBA" id="ARBA00032035"/>
    </source>
</evidence>
<evidence type="ECO:0000256" key="1">
    <source>
        <dbReference type="ARBA" id="ARBA00003195"/>
    </source>
</evidence>
<reference evidence="18" key="3">
    <citation type="submission" date="2018-12" db="EMBL/GenBank/DDBJ databases">
        <title>G10K-VGP greater horseshoe bat female genome, primary haplotype.</title>
        <authorList>
            <person name="Teeling E."/>
            <person name="Myers G."/>
            <person name="Vernes S."/>
            <person name="Pippel M."/>
            <person name="Winkler S."/>
            <person name="Fedrigo O."/>
            <person name="Rhie A."/>
            <person name="Koren S."/>
            <person name="Phillippy A."/>
            <person name="Lewin H."/>
            <person name="Damas J."/>
            <person name="Howe K."/>
            <person name="Mountcastle J."/>
            <person name="Jarvis E.D."/>
        </authorList>
    </citation>
    <scope>NUCLEOTIDE SEQUENCE [LARGE SCALE GENOMIC DNA]</scope>
</reference>
<keyword evidence="6" id="KW-0813">Transport</keyword>
<keyword evidence="13" id="KW-0496">Mitochondrion</keyword>
<evidence type="ECO:0000256" key="10">
    <source>
        <dbReference type="ARBA" id="ARBA00022982"/>
    </source>
</evidence>
<keyword evidence="8" id="KW-0812">Transmembrane</keyword>
<dbReference type="PANTHER" id="PTHR15221:SF0">
    <property type="entry name" value="NADH DEHYDROGENASE [UBIQUINONE] 1 ALPHA SUBCOMPLEX SUBUNIT 3"/>
    <property type="match status" value="1"/>
</dbReference>
<proteinExistence type="inferred from homology"/>
<evidence type="ECO:0000313" key="18">
    <source>
        <dbReference type="Proteomes" id="UP000472240"/>
    </source>
</evidence>
<reference evidence="17 18" key="2">
    <citation type="journal article" date="2018" name="Annu Rev Anim Biosci">
        <title>Bat Biology, Genomes, and the Bat1K Project: To Generate Chromosome-Level Genomes for All Living Bat Species.</title>
        <authorList>
            <person name="Teeling E.C."/>
            <person name="Vernes S.C."/>
            <person name="Davalos L.M."/>
            <person name="Ray D.A."/>
            <person name="Gilbert M.T.P."/>
            <person name="Myers E."/>
        </authorList>
    </citation>
    <scope>NUCLEOTIDE SEQUENCE</scope>
</reference>
<evidence type="ECO:0000256" key="9">
    <source>
        <dbReference type="ARBA" id="ARBA00022792"/>
    </source>
</evidence>
<dbReference type="AlphaFoldDB" id="A0A671FHM6"/>
<evidence type="ECO:0000256" key="15">
    <source>
        <dbReference type="ARBA" id="ARBA00031425"/>
    </source>
</evidence>
<evidence type="ECO:0000256" key="8">
    <source>
        <dbReference type="ARBA" id="ARBA00022692"/>
    </source>
</evidence>
<evidence type="ECO:0000256" key="13">
    <source>
        <dbReference type="ARBA" id="ARBA00023128"/>
    </source>
</evidence>
<protein>
    <recommendedName>
        <fullName evidence="5">NADH dehydrogenase [ubiquinone] 1 alpha subcomplex subunit 3</fullName>
    </recommendedName>
    <alternativeName>
        <fullName evidence="15">Complex I-B9</fullName>
    </alternativeName>
    <alternativeName>
        <fullName evidence="16">NADH-ubiquinone oxidoreductase B9 subunit</fullName>
    </alternativeName>
</protein>
<dbReference type="InterPro" id="IPR026626">
    <property type="entry name" value="NDUFA3"/>
</dbReference>
<dbReference type="Proteomes" id="UP000472240">
    <property type="component" value="Chromosome 20"/>
</dbReference>
<comment type="similarity">
    <text evidence="3">Belongs to the complex I NDUFA3 subunit family.</text>
</comment>
<comment type="subcellular location">
    <subcellularLocation>
        <location evidence="2">Mitochondrion inner membrane</location>
        <topology evidence="2">Single-pass membrane protein</topology>
    </subcellularLocation>
</comment>
<evidence type="ECO:0000256" key="5">
    <source>
        <dbReference type="ARBA" id="ARBA00016391"/>
    </source>
</evidence>
<evidence type="ECO:0000256" key="4">
    <source>
        <dbReference type="ARBA" id="ARBA00011533"/>
    </source>
</evidence>
<organism evidence="17 18">
    <name type="scientific">Rhinolophus ferrumequinum</name>
    <name type="common">Greater horseshoe bat</name>
    <dbReference type="NCBI Taxonomy" id="59479"/>
    <lineage>
        <taxon>Eukaryota</taxon>
        <taxon>Metazoa</taxon>
        <taxon>Chordata</taxon>
        <taxon>Craniata</taxon>
        <taxon>Vertebrata</taxon>
        <taxon>Euteleostomi</taxon>
        <taxon>Mammalia</taxon>
        <taxon>Eutheria</taxon>
        <taxon>Laurasiatheria</taxon>
        <taxon>Chiroptera</taxon>
        <taxon>Yinpterochiroptera</taxon>
        <taxon>Rhinolophoidea</taxon>
        <taxon>Rhinolophidae</taxon>
        <taxon>Rhinolophinae</taxon>
        <taxon>Rhinolophus</taxon>
    </lineage>
</organism>
<reference evidence="17" key="5">
    <citation type="submission" date="2025-09" db="UniProtKB">
        <authorList>
            <consortium name="Ensembl"/>
        </authorList>
    </citation>
    <scope>IDENTIFICATION</scope>
</reference>
<dbReference type="GeneTree" id="ENSGT00390000004322"/>
<keyword evidence="18" id="KW-1185">Reference proteome</keyword>
<comment type="subunit">
    <text evidence="4">Complex I is composed of 45 different subunits.</text>
</comment>
<evidence type="ECO:0000256" key="6">
    <source>
        <dbReference type="ARBA" id="ARBA00022448"/>
    </source>
</evidence>
<dbReference type="Pfam" id="PF14987">
    <property type="entry name" value="NADHdh_A3"/>
    <property type="match status" value="1"/>
</dbReference>
<evidence type="ECO:0000256" key="7">
    <source>
        <dbReference type="ARBA" id="ARBA00022660"/>
    </source>
</evidence>
<dbReference type="PANTHER" id="PTHR15221">
    <property type="entry name" value="NADH DEHYDROGENASE [UBIQUINONE] 1 ALPHA SUBCOMPLEX SUBUNIT 3"/>
    <property type="match status" value="1"/>
</dbReference>
<evidence type="ECO:0000256" key="3">
    <source>
        <dbReference type="ARBA" id="ARBA00008253"/>
    </source>
</evidence>
<dbReference type="GO" id="GO:0005743">
    <property type="term" value="C:mitochondrial inner membrane"/>
    <property type="evidence" value="ECO:0007669"/>
    <property type="project" value="UniProtKB-SubCell"/>
</dbReference>
<sequence>IDQDGGKIAAFLKNAWAKEPVLVVAPIIGRLDIILPLLSPYTDHTVMINQAILQLPAPSETRGMADVPATPDCQRPSLEWLKKL</sequence>
<keyword evidence="10" id="KW-0249">Electron transport</keyword>
<dbReference type="Ensembl" id="ENSRFET00010027279.1">
    <property type="protein sequence ID" value="ENSRFEP00010025101.1"/>
    <property type="gene ID" value="ENSRFEG00010016727.1"/>
</dbReference>
<dbReference type="InParanoid" id="A0A671FHM6"/>
<reference evidence="17" key="4">
    <citation type="submission" date="2025-08" db="UniProtKB">
        <authorList>
            <consortium name="Ensembl"/>
        </authorList>
    </citation>
    <scope>IDENTIFICATION</scope>
</reference>
<keyword evidence="11" id="KW-1133">Transmembrane helix</keyword>
<evidence type="ECO:0000256" key="12">
    <source>
        <dbReference type="ARBA" id="ARBA00022990"/>
    </source>
</evidence>
<evidence type="ECO:0000256" key="2">
    <source>
        <dbReference type="ARBA" id="ARBA00004434"/>
    </source>
</evidence>
<accession>A0A671FHM6</accession>
<dbReference type="GO" id="GO:0045271">
    <property type="term" value="C:respiratory chain complex I"/>
    <property type="evidence" value="ECO:0007669"/>
    <property type="project" value="InterPro"/>
</dbReference>
<evidence type="ECO:0000256" key="11">
    <source>
        <dbReference type="ARBA" id="ARBA00022989"/>
    </source>
</evidence>
<keyword evidence="7" id="KW-0679">Respiratory chain</keyword>
<keyword evidence="14" id="KW-0472">Membrane</keyword>
<comment type="function">
    <text evidence="1">Accessory subunit of the mitochondrial membrane respiratory chain NADH dehydrogenase (Complex I), that is believed not to be involved in catalysis. Complex I functions in the transfer of electrons from NADH to the respiratory chain. The immediate electron acceptor for the enzyme is believed to be ubiquinone.</text>
</comment>
<reference evidence="17 18" key="1">
    <citation type="journal article" date="2015" name="Annu Rev Anim Biosci">
        <title>The Genome 10K Project: a way forward.</title>
        <authorList>
            <person name="Koepfli K.P."/>
            <person name="Paten B."/>
            <person name="O'Brien S.J."/>
            <person name="Koepfli K.P."/>
            <person name="Paten B."/>
            <person name="Antunes A."/>
            <person name="Belov K."/>
            <person name="Bustamante C."/>
            <person name="Castoe T.A."/>
            <person name="Clawson H."/>
            <person name="Crawford A.J."/>
            <person name="Diekhans M."/>
            <person name="Distel D."/>
            <person name="Durbin R."/>
            <person name="Earl D."/>
            <person name="Fujita M.K."/>
            <person name="Gamble T."/>
            <person name="Georges A."/>
            <person name="Gemmell N."/>
            <person name="Gilbert M.T."/>
            <person name="Graves J.M."/>
            <person name="Green R.E."/>
            <person name="Hickey G."/>
            <person name="Jarvis E.D."/>
            <person name="Johnson W."/>
            <person name="Komissarov A."/>
            <person name="Korf I."/>
            <person name="Kuhn R."/>
            <person name="Larkin D.M."/>
            <person name="Lewin H."/>
            <person name="Lopez J.V."/>
            <person name="Ma J."/>
            <person name="Marques-Bonet T."/>
            <person name="Miller W."/>
            <person name="Murphy R."/>
            <person name="Pevzner P."/>
            <person name="Shapiro B."/>
            <person name="Steiner C."/>
            <person name="Tamazian G."/>
            <person name="Venkatesh B."/>
            <person name="Wang J."/>
            <person name="Wayne R."/>
            <person name="Wiley E."/>
            <person name="Yang H."/>
            <person name="Zhang G."/>
            <person name="Haussler D."/>
            <person name="Ryder O."/>
            <person name="O'Brien S.J."/>
        </authorList>
    </citation>
    <scope>NUCLEOTIDE SEQUENCE</scope>
</reference>